<dbReference type="EMBL" id="CAACVR010000012">
    <property type="protein sequence ID" value="VEU21765.1"/>
    <property type="molecule type" value="Genomic_DNA"/>
</dbReference>
<dbReference type="SUPFAM" id="SSF51998">
    <property type="entry name" value="PFL-like glycyl radical enzymes"/>
    <property type="match status" value="1"/>
</dbReference>
<evidence type="ECO:0000259" key="7">
    <source>
        <dbReference type="PROSITE" id="PS00089"/>
    </source>
</evidence>
<dbReference type="SUPFAM" id="SSF48168">
    <property type="entry name" value="R1 subunit of ribonucleotide reductase, N-terminal domain"/>
    <property type="match status" value="1"/>
</dbReference>
<dbReference type="OrthoDB" id="3000483at2759"/>
<keyword evidence="4 6" id="KW-0215">Deoxyribonucleotide synthesis</keyword>
<comment type="similarity">
    <text evidence="1 6">Belongs to the ribonucleoside diphosphate reductase large chain family.</text>
</comment>
<dbReference type="CDD" id="cd01679">
    <property type="entry name" value="RNR_I"/>
    <property type="match status" value="1"/>
</dbReference>
<dbReference type="Proteomes" id="UP000290900">
    <property type="component" value="Unassembled WGS sequence"/>
</dbReference>
<dbReference type="InterPro" id="IPR013509">
    <property type="entry name" value="RNR_lsu_N"/>
</dbReference>
<evidence type="ECO:0000256" key="4">
    <source>
        <dbReference type="ARBA" id="ARBA00023116"/>
    </source>
</evidence>
<dbReference type="NCBIfam" id="TIGR02506">
    <property type="entry name" value="NrdE_NrdA"/>
    <property type="match status" value="1"/>
</dbReference>
<accession>A0A448YLE6</accession>
<comment type="function">
    <text evidence="5 6">Provides the precursors necessary for DNA synthesis. Catalyzes the biosynthesis of deoxyribonucleotides from the corresponding ribonucleotides.</text>
</comment>
<dbReference type="Pfam" id="PF00317">
    <property type="entry name" value="Ribonuc_red_lgN"/>
    <property type="match status" value="1"/>
</dbReference>
<proteinExistence type="inferred from homology"/>
<gene>
    <name evidence="8" type="ORF">BRENAR_LOCUS2497</name>
</gene>
<sequence length="718" mass="81856">MTTIHYQYSHLAARILERYLQKKIPVRYSDNVEILRSYAPNKKHAYKRLVSERLYNVVLKHREEIDSHIVAERDFDIDYFGFRTLEKSYLLKIDGMCHETPQFLLMRVALSLHDDNLIKAFESYDLMSRKYFLHASPTLFNAGTEFPNLSSCFLVSLEDDSLDGIFRTVHKCAMISKAAGGIGMHLSNVRAAGTYISGTNGESSGIVPMLRVFNSTAQYVDQGGNKRPGAICAYLEPWHADIMEFLDLKKNHGKEEMRARDLFYALWIPDLFMKRVENDEVWSLFSEDTCPGLSDCWGKSFEQLYCKYESRGSYIRQVRARKVWEKILISQTETGTPFLLYKDACNSKSNQQNLGTIKSSNLCCEVVEYSSKDEIAVCNLASLGLPSYVERASDGRPTFNLRKLHSVTKVLVHNLNRVIDVGAYPLKECEVSNMKHRPIAVGVQGLADAFFEMKLPFGSRESRRLNLEIFQTIYHGALEASMELAMKEGPYESYEGSPISSGILQYDMWPGIQPKETESLWDWKGLKEKIHSYGLRNSLLVALMPTASTSQILGFTECFEPITSNVYTRRVLSGEHQVVNHYLVDDLIEKGLWNREIKDQIVAANGSIQDISSIPQFMKDMYRTVWEISQRVIIDMAADRAPYIDQSQSLNLYLRTCSMSKLTSMHFYAWKKGLKTGMYYLRTQAASQAIKFTISPSMERRAVPLCSIGVDQCDSCSG</sequence>
<keyword evidence="3 6" id="KW-0560">Oxidoreductase</keyword>
<dbReference type="PROSITE" id="PS00089">
    <property type="entry name" value="RIBORED_LARGE"/>
    <property type="match status" value="1"/>
</dbReference>
<evidence type="ECO:0000256" key="1">
    <source>
        <dbReference type="ARBA" id="ARBA00010406"/>
    </source>
</evidence>
<comment type="catalytic activity">
    <reaction evidence="6">
        <text>a 2'-deoxyribonucleoside 5'-diphosphate + [thioredoxin]-disulfide + H2O = a ribonucleoside 5'-diphosphate + [thioredoxin]-dithiol</text>
        <dbReference type="Rhea" id="RHEA:23252"/>
        <dbReference type="Rhea" id="RHEA-COMP:10698"/>
        <dbReference type="Rhea" id="RHEA-COMP:10700"/>
        <dbReference type="ChEBI" id="CHEBI:15377"/>
        <dbReference type="ChEBI" id="CHEBI:29950"/>
        <dbReference type="ChEBI" id="CHEBI:50058"/>
        <dbReference type="ChEBI" id="CHEBI:57930"/>
        <dbReference type="ChEBI" id="CHEBI:73316"/>
        <dbReference type="EC" id="1.17.4.1"/>
    </reaction>
</comment>
<keyword evidence="9" id="KW-1185">Reference proteome</keyword>
<dbReference type="Gene3D" id="3.20.70.20">
    <property type="match status" value="1"/>
</dbReference>
<protein>
    <recommendedName>
        <fullName evidence="2 6">Ribonucleoside-diphosphate reductase</fullName>
        <ecNumber evidence="2 6">1.17.4.1</ecNumber>
    </recommendedName>
</protein>
<dbReference type="EC" id="1.17.4.1" evidence="2 6"/>
<feature type="domain" description="Ribonucleotide reductase large subunit" evidence="7">
    <location>
        <begin position="523"/>
        <end position="545"/>
    </location>
</feature>
<dbReference type="PANTHER" id="PTHR11573">
    <property type="entry name" value="RIBONUCLEOSIDE-DIPHOSPHATE REDUCTASE LARGE CHAIN"/>
    <property type="match status" value="1"/>
</dbReference>
<dbReference type="GO" id="GO:0009263">
    <property type="term" value="P:deoxyribonucleotide biosynthetic process"/>
    <property type="evidence" value="ECO:0007669"/>
    <property type="project" value="UniProtKB-KW"/>
</dbReference>
<dbReference type="STRING" id="13370.A0A448YLE6"/>
<evidence type="ECO:0000256" key="6">
    <source>
        <dbReference type="RuleBase" id="RU003410"/>
    </source>
</evidence>
<dbReference type="AlphaFoldDB" id="A0A448YLE6"/>
<dbReference type="InterPro" id="IPR008926">
    <property type="entry name" value="RNR_R1-su_N"/>
</dbReference>
<evidence type="ECO:0000313" key="9">
    <source>
        <dbReference type="Proteomes" id="UP000290900"/>
    </source>
</evidence>
<reference evidence="8 9" key="1">
    <citation type="submission" date="2018-12" db="EMBL/GenBank/DDBJ databases">
        <authorList>
            <person name="Tiukova I."/>
            <person name="Dainat J."/>
        </authorList>
    </citation>
    <scope>NUCLEOTIDE SEQUENCE [LARGE SCALE GENOMIC DNA]</scope>
</reference>
<evidence type="ECO:0000256" key="3">
    <source>
        <dbReference type="ARBA" id="ARBA00023002"/>
    </source>
</evidence>
<dbReference type="InParanoid" id="A0A448YLE6"/>
<dbReference type="GO" id="GO:0005524">
    <property type="term" value="F:ATP binding"/>
    <property type="evidence" value="ECO:0007669"/>
    <property type="project" value="InterPro"/>
</dbReference>
<dbReference type="GO" id="GO:0004748">
    <property type="term" value="F:ribonucleoside-diphosphate reductase activity, thioredoxin disulfide as acceptor"/>
    <property type="evidence" value="ECO:0007669"/>
    <property type="project" value="UniProtKB-EC"/>
</dbReference>
<dbReference type="GO" id="GO:0005971">
    <property type="term" value="C:ribonucleoside-diphosphate reductase complex"/>
    <property type="evidence" value="ECO:0007669"/>
    <property type="project" value="TreeGrafter"/>
</dbReference>
<evidence type="ECO:0000313" key="8">
    <source>
        <dbReference type="EMBL" id="VEU21765.1"/>
    </source>
</evidence>
<dbReference type="InterPro" id="IPR039718">
    <property type="entry name" value="Rrm1"/>
</dbReference>
<dbReference type="PANTHER" id="PTHR11573:SF28">
    <property type="entry name" value="RIBONUCLEOSIDE-DIPHOSPHATE REDUCTASE"/>
    <property type="match status" value="1"/>
</dbReference>
<dbReference type="Pfam" id="PF02867">
    <property type="entry name" value="Ribonuc_red_lgC"/>
    <property type="match status" value="1"/>
</dbReference>
<dbReference type="UniPathway" id="UPA00326"/>
<evidence type="ECO:0000256" key="2">
    <source>
        <dbReference type="ARBA" id="ARBA00012274"/>
    </source>
</evidence>
<name>A0A448YLE6_BRENA</name>
<dbReference type="InterPro" id="IPR013346">
    <property type="entry name" value="NrdE_NrdA_C"/>
</dbReference>
<dbReference type="InterPro" id="IPR000788">
    <property type="entry name" value="RNR_lg_C"/>
</dbReference>
<evidence type="ECO:0000256" key="5">
    <source>
        <dbReference type="ARBA" id="ARBA00024942"/>
    </source>
</evidence>
<organism evidence="8 9">
    <name type="scientific">Brettanomyces naardenensis</name>
    <name type="common">Yeast</name>
    <dbReference type="NCBI Taxonomy" id="13370"/>
    <lineage>
        <taxon>Eukaryota</taxon>
        <taxon>Fungi</taxon>
        <taxon>Dikarya</taxon>
        <taxon>Ascomycota</taxon>
        <taxon>Saccharomycotina</taxon>
        <taxon>Pichiomycetes</taxon>
        <taxon>Pichiales</taxon>
        <taxon>Pichiaceae</taxon>
        <taxon>Brettanomyces</taxon>
    </lineage>
</organism>
<dbReference type="PRINTS" id="PR01183">
    <property type="entry name" value="RIBORDTASEM1"/>
</dbReference>